<feature type="region of interest" description="Disordered" evidence="2">
    <location>
        <begin position="1"/>
        <end position="159"/>
    </location>
</feature>
<organism evidence="3 4">
    <name type="scientific">Lophium mytilinum</name>
    <dbReference type="NCBI Taxonomy" id="390894"/>
    <lineage>
        <taxon>Eukaryota</taxon>
        <taxon>Fungi</taxon>
        <taxon>Dikarya</taxon>
        <taxon>Ascomycota</taxon>
        <taxon>Pezizomycotina</taxon>
        <taxon>Dothideomycetes</taxon>
        <taxon>Pleosporomycetidae</taxon>
        <taxon>Mytilinidiales</taxon>
        <taxon>Mytilinidiaceae</taxon>
        <taxon>Lophium</taxon>
    </lineage>
</organism>
<keyword evidence="1" id="KW-0175">Coiled coil</keyword>
<keyword evidence="4" id="KW-1185">Reference proteome</keyword>
<dbReference type="PANTHER" id="PTHR38701:SF1">
    <property type="entry name" value="UP-REGULATED DURING SEPTATION PROTEIN 1 DOMAIN-CONTAINING PROTEIN"/>
    <property type="match status" value="1"/>
</dbReference>
<accession>A0A6A6R8Z9</accession>
<feature type="coiled-coil region" evidence="1">
    <location>
        <begin position="396"/>
        <end position="446"/>
    </location>
</feature>
<evidence type="ECO:0000313" key="4">
    <source>
        <dbReference type="Proteomes" id="UP000799750"/>
    </source>
</evidence>
<dbReference type="EMBL" id="MU004182">
    <property type="protein sequence ID" value="KAF2501021.1"/>
    <property type="molecule type" value="Genomic_DNA"/>
</dbReference>
<proteinExistence type="predicted"/>
<feature type="compositionally biased region" description="Polar residues" evidence="2">
    <location>
        <begin position="223"/>
        <end position="241"/>
    </location>
</feature>
<feature type="region of interest" description="Disordered" evidence="2">
    <location>
        <begin position="279"/>
        <end position="317"/>
    </location>
</feature>
<feature type="compositionally biased region" description="Low complexity" evidence="2">
    <location>
        <begin position="73"/>
        <end position="100"/>
    </location>
</feature>
<name>A0A6A6R8Z9_9PEZI</name>
<gene>
    <name evidence="3" type="ORF">BU16DRAFT_555527</name>
</gene>
<dbReference type="OrthoDB" id="2555519at2759"/>
<feature type="compositionally biased region" description="Acidic residues" evidence="2">
    <location>
        <begin position="493"/>
        <end position="504"/>
    </location>
</feature>
<feature type="region of interest" description="Disordered" evidence="2">
    <location>
        <begin position="485"/>
        <end position="504"/>
    </location>
</feature>
<dbReference type="Proteomes" id="UP000799750">
    <property type="component" value="Unassembled WGS sequence"/>
</dbReference>
<dbReference type="AlphaFoldDB" id="A0A6A6R8Z9"/>
<dbReference type="PANTHER" id="PTHR38701">
    <property type="entry name" value="CHROMOSOME 8, WHOLE GENOME SHOTGUN SEQUENCE"/>
    <property type="match status" value="1"/>
</dbReference>
<feature type="compositionally biased region" description="Polar residues" evidence="2">
    <location>
        <begin position="354"/>
        <end position="369"/>
    </location>
</feature>
<evidence type="ECO:0000256" key="2">
    <source>
        <dbReference type="SAM" id="MobiDB-lite"/>
    </source>
</evidence>
<protein>
    <submittedName>
        <fullName evidence="3">Uncharacterized protein</fullName>
    </submittedName>
</protein>
<feature type="compositionally biased region" description="Polar residues" evidence="2">
    <location>
        <begin position="387"/>
        <end position="396"/>
    </location>
</feature>
<sequence>MPTDRHHANNTRPLMPTLASNRTARTPKTPRLATPSASQTQRSDRSDDLSTPVKAFLNHNITPRSSSRKSRVGTNSTQSTPNGTPSGTPTTTRPVSTVGGLDARGQGNALNGLGVYDTSASRPKSFVNAGSGPQNGALARSPASYGSDSSGPRDNSPMFFHALDSRLQDSNPPQKKPAAFFYANGIEDERSPRLAGGSSPPPFGARSQPQSDIKSHSPILTPPLSTVPETTSYRNPAQNHPSLRPPSPPKESIHLSYRKGASQVIRPSISQRPSGLSILPAHSYLGSPGVRDIDDERASRRRSSAESSFVRAGHGKSASLSSIDYVTPLKKALQAHIDSGSSPSPSPLQREARSVNNGSRPDSVVSASTPPREDLSGLPLSLPQSPAKSSTGQSALQHMNELAANARRERKVLDLEISNSSLLAINRQLEREVRKQKAELRRFRRLSRAGRFSFDTDRSSQGDLSIIADDDSDAGSDTQEQHIVEENGHNEEDTSDSSFDEEALSPDALADRDSYYREKDEKRLQLDLSKHRELLVDSQKMNQSLKRCLGWTEELISEGKKALEYKVRVCDVKLGGRVLSSEDQVLNEGGEDTVQGGTLLSAWTFPDRSVSVSDRVSMSSTRTDRDSGVELEGSNQTTDYEYDQGGVPTKFEAALDYGPGGRG</sequence>
<evidence type="ECO:0000256" key="1">
    <source>
        <dbReference type="SAM" id="Coils"/>
    </source>
</evidence>
<feature type="region of interest" description="Disordered" evidence="2">
    <location>
        <begin position="454"/>
        <end position="480"/>
    </location>
</feature>
<feature type="region of interest" description="Disordered" evidence="2">
    <location>
        <begin position="614"/>
        <end position="645"/>
    </location>
</feature>
<evidence type="ECO:0000313" key="3">
    <source>
        <dbReference type="EMBL" id="KAF2501021.1"/>
    </source>
</evidence>
<reference evidence="3" key="1">
    <citation type="journal article" date="2020" name="Stud. Mycol.">
        <title>101 Dothideomycetes genomes: a test case for predicting lifestyles and emergence of pathogens.</title>
        <authorList>
            <person name="Haridas S."/>
            <person name="Albert R."/>
            <person name="Binder M."/>
            <person name="Bloem J."/>
            <person name="Labutti K."/>
            <person name="Salamov A."/>
            <person name="Andreopoulos B."/>
            <person name="Baker S."/>
            <person name="Barry K."/>
            <person name="Bills G."/>
            <person name="Bluhm B."/>
            <person name="Cannon C."/>
            <person name="Castanera R."/>
            <person name="Culley D."/>
            <person name="Daum C."/>
            <person name="Ezra D."/>
            <person name="Gonzalez J."/>
            <person name="Henrissat B."/>
            <person name="Kuo A."/>
            <person name="Liang C."/>
            <person name="Lipzen A."/>
            <person name="Lutzoni F."/>
            <person name="Magnuson J."/>
            <person name="Mondo S."/>
            <person name="Nolan M."/>
            <person name="Ohm R."/>
            <person name="Pangilinan J."/>
            <person name="Park H.-J."/>
            <person name="Ramirez L."/>
            <person name="Alfaro M."/>
            <person name="Sun H."/>
            <person name="Tritt A."/>
            <person name="Yoshinaga Y."/>
            <person name="Zwiers L.-H."/>
            <person name="Turgeon B."/>
            <person name="Goodwin S."/>
            <person name="Spatafora J."/>
            <person name="Crous P."/>
            <person name="Grigoriev I."/>
        </authorList>
    </citation>
    <scope>NUCLEOTIDE SEQUENCE</scope>
    <source>
        <strain evidence="3">CBS 269.34</strain>
    </source>
</reference>
<feature type="compositionally biased region" description="Polar residues" evidence="2">
    <location>
        <begin position="144"/>
        <end position="153"/>
    </location>
</feature>
<feature type="compositionally biased region" description="Low complexity" evidence="2">
    <location>
        <begin position="376"/>
        <end position="386"/>
    </location>
</feature>
<feature type="region of interest" description="Disordered" evidence="2">
    <location>
        <begin position="189"/>
        <end position="262"/>
    </location>
</feature>
<feature type="region of interest" description="Disordered" evidence="2">
    <location>
        <begin position="336"/>
        <end position="396"/>
    </location>
</feature>